<dbReference type="InterPro" id="IPR017441">
    <property type="entry name" value="Protein_kinase_ATP_BS"/>
</dbReference>
<feature type="transmembrane region" description="Helical" evidence="14">
    <location>
        <begin position="494"/>
        <end position="516"/>
    </location>
</feature>
<keyword evidence="4 14" id="KW-0812">Transmembrane</keyword>
<keyword evidence="5 15" id="KW-0732">Signal</keyword>
<dbReference type="PROSITE" id="PS50011">
    <property type="entry name" value="PROTEIN_KINASE_DOM"/>
    <property type="match status" value="1"/>
</dbReference>
<keyword evidence="3" id="KW-0433">Leucine-rich repeat</keyword>
<feature type="region of interest" description="Disordered" evidence="13">
    <location>
        <begin position="321"/>
        <end position="345"/>
    </location>
</feature>
<dbReference type="InterPro" id="IPR050994">
    <property type="entry name" value="At_inactive_RLKs"/>
</dbReference>
<dbReference type="FunFam" id="3.30.200.20:FF:000307">
    <property type="entry name" value="pollen receptor-like kinase 1"/>
    <property type="match status" value="1"/>
</dbReference>
<reference evidence="17" key="1">
    <citation type="submission" date="2020-07" db="EMBL/GenBank/DDBJ databases">
        <title>Genome sequence and genetic diversity analysis of an under-domesticated orphan crop, white fonio (Digitaria exilis).</title>
        <authorList>
            <person name="Bennetzen J.L."/>
            <person name="Chen S."/>
            <person name="Ma X."/>
            <person name="Wang X."/>
            <person name="Yssel A.E.J."/>
            <person name="Chaluvadi S.R."/>
            <person name="Johnson M."/>
            <person name="Gangashetty P."/>
            <person name="Hamidou F."/>
            <person name="Sanogo M.D."/>
            <person name="Zwaenepoel A."/>
            <person name="Wallace J."/>
            <person name="Van De Peer Y."/>
            <person name="Van Deynze A."/>
        </authorList>
    </citation>
    <scope>NUCLEOTIDE SEQUENCE</scope>
    <source>
        <tissue evidence="17">Leaves</tissue>
    </source>
</reference>
<keyword evidence="8 12" id="KW-0067">ATP-binding</keyword>
<dbReference type="Gene3D" id="1.10.510.10">
    <property type="entry name" value="Transferase(Phosphotransferase) domain 1"/>
    <property type="match status" value="1"/>
</dbReference>
<dbReference type="Pfam" id="PF07714">
    <property type="entry name" value="PK_Tyr_Ser-Thr"/>
    <property type="match status" value="1"/>
</dbReference>
<dbReference type="FunFam" id="3.80.10.10:FF:000400">
    <property type="entry name" value="Nuclear pore complex protein NUP107"/>
    <property type="match status" value="1"/>
</dbReference>
<dbReference type="Proteomes" id="UP000636709">
    <property type="component" value="Unassembled WGS sequence"/>
</dbReference>
<dbReference type="Gene3D" id="3.80.10.10">
    <property type="entry name" value="Ribonuclease Inhibitor"/>
    <property type="match status" value="2"/>
</dbReference>
<keyword evidence="11" id="KW-0325">Glycoprotein</keyword>
<protein>
    <recommendedName>
        <fullName evidence="16">Protein kinase domain-containing protein</fullName>
    </recommendedName>
</protein>
<keyword evidence="9 14" id="KW-1133">Transmembrane helix</keyword>
<dbReference type="InterPro" id="IPR032675">
    <property type="entry name" value="LRR_dom_sf"/>
</dbReference>
<dbReference type="PANTHER" id="PTHR48010:SF87">
    <property type="entry name" value="PROTEIN KINASE DOMAIN-CONTAINING PROTEIN"/>
    <property type="match status" value="1"/>
</dbReference>
<evidence type="ECO:0000256" key="5">
    <source>
        <dbReference type="ARBA" id="ARBA00022729"/>
    </source>
</evidence>
<feature type="chain" id="PRO_5032633020" description="Protein kinase domain-containing protein" evidence="15">
    <location>
        <begin position="36"/>
        <end position="730"/>
    </location>
</feature>
<dbReference type="OrthoDB" id="652551at2759"/>
<feature type="transmembrane region" description="Helical" evidence="14">
    <location>
        <begin position="289"/>
        <end position="312"/>
    </location>
</feature>
<evidence type="ECO:0000256" key="10">
    <source>
        <dbReference type="ARBA" id="ARBA00023136"/>
    </source>
</evidence>
<dbReference type="Pfam" id="PF13855">
    <property type="entry name" value="LRR_8"/>
    <property type="match status" value="1"/>
</dbReference>
<evidence type="ECO:0000256" key="1">
    <source>
        <dbReference type="ARBA" id="ARBA00004162"/>
    </source>
</evidence>
<dbReference type="GO" id="GO:0005524">
    <property type="term" value="F:ATP binding"/>
    <property type="evidence" value="ECO:0007669"/>
    <property type="project" value="UniProtKB-UniRule"/>
</dbReference>
<keyword evidence="2" id="KW-1003">Cell membrane</keyword>
<feature type="domain" description="Protein kinase" evidence="16">
    <location>
        <begin position="391"/>
        <end position="701"/>
    </location>
</feature>
<evidence type="ECO:0000313" key="17">
    <source>
        <dbReference type="EMBL" id="KAF8674418.1"/>
    </source>
</evidence>
<evidence type="ECO:0000256" key="15">
    <source>
        <dbReference type="SAM" id="SignalP"/>
    </source>
</evidence>
<evidence type="ECO:0000256" key="3">
    <source>
        <dbReference type="ARBA" id="ARBA00022614"/>
    </source>
</evidence>
<evidence type="ECO:0000256" key="12">
    <source>
        <dbReference type="PROSITE-ProRule" id="PRU10141"/>
    </source>
</evidence>
<evidence type="ECO:0000256" key="2">
    <source>
        <dbReference type="ARBA" id="ARBA00022475"/>
    </source>
</evidence>
<dbReference type="SUPFAM" id="SSF52058">
    <property type="entry name" value="L domain-like"/>
    <property type="match status" value="1"/>
</dbReference>
<dbReference type="Pfam" id="PF08263">
    <property type="entry name" value="LRRNT_2"/>
    <property type="match status" value="1"/>
</dbReference>
<feature type="binding site" evidence="12">
    <location>
        <position position="419"/>
    </location>
    <ligand>
        <name>ATP</name>
        <dbReference type="ChEBI" id="CHEBI:30616"/>
    </ligand>
</feature>
<dbReference type="InterPro" id="IPR001611">
    <property type="entry name" value="Leu-rich_rpt"/>
</dbReference>
<keyword evidence="6" id="KW-0677">Repeat</keyword>
<feature type="region of interest" description="Disordered" evidence="13">
    <location>
        <begin position="235"/>
        <end position="283"/>
    </location>
</feature>
<feature type="signal peptide" evidence="15">
    <location>
        <begin position="1"/>
        <end position="35"/>
    </location>
</feature>
<evidence type="ECO:0000256" key="7">
    <source>
        <dbReference type="ARBA" id="ARBA00022741"/>
    </source>
</evidence>
<dbReference type="SUPFAM" id="SSF56112">
    <property type="entry name" value="Protein kinase-like (PK-like)"/>
    <property type="match status" value="1"/>
</dbReference>
<dbReference type="InterPro" id="IPR001245">
    <property type="entry name" value="Ser-Thr/Tyr_kinase_cat_dom"/>
</dbReference>
<evidence type="ECO:0000256" key="14">
    <source>
        <dbReference type="SAM" id="Phobius"/>
    </source>
</evidence>
<dbReference type="InterPro" id="IPR011009">
    <property type="entry name" value="Kinase-like_dom_sf"/>
</dbReference>
<evidence type="ECO:0000256" key="9">
    <source>
        <dbReference type="ARBA" id="ARBA00022989"/>
    </source>
</evidence>
<feature type="compositionally biased region" description="Gly residues" evidence="13">
    <location>
        <begin position="259"/>
        <end position="279"/>
    </location>
</feature>
<keyword evidence="7 12" id="KW-0547">Nucleotide-binding</keyword>
<feature type="region of interest" description="Disordered" evidence="13">
    <location>
        <begin position="703"/>
        <end position="730"/>
    </location>
</feature>
<name>A0A835EB27_9POAL</name>
<gene>
    <name evidence="17" type="ORF">HU200_048251</name>
</gene>
<proteinExistence type="predicted"/>
<dbReference type="FunFam" id="1.10.510.10:FF:000095">
    <property type="entry name" value="protein STRUBBELIG-RECEPTOR FAMILY 8"/>
    <property type="match status" value="1"/>
</dbReference>
<dbReference type="InterPro" id="IPR000719">
    <property type="entry name" value="Prot_kinase_dom"/>
</dbReference>
<keyword evidence="10 14" id="KW-0472">Membrane</keyword>
<comment type="subcellular location">
    <subcellularLocation>
        <location evidence="1">Cell membrane</location>
        <topology evidence="1">Single-pass membrane protein</topology>
    </subcellularLocation>
</comment>
<dbReference type="Gene3D" id="3.30.200.20">
    <property type="entry name" value="Phosphorylase Kinase, domain 1"/>
    <property type="match status" value="1"/>
</dbReference>
<dbReference type="EMBL" id="JACEFO010002197">
    <property type="protein sequence ID" value="KAF8674418.1"/>
    <property type="molecule type" value="Genomic_DNA"/>
</dbReference>
<feature type="transmembrane region" description="Helical" evidence="14">
    <location>
        <begin position="460"/>
        <end position="482"/>
    </location>
</feature>
<dbReference type="PANTHER" id="PTHR48010">
    <property type="entry name" value="OS05G0588300 PROTEIN"/>
    <property type="match status" value="1"/>
</dbReference>
<sequence>MRSPPQPPPWRPRHLHSALALLLLVVAAMAAGAGADDIASDGRALLAFRDAVGRRLAWNASDPAGACSWTGVTCQNGRVAVLRLPGATLSGAIPAGTLGNLTALTTLSLRLNGLSGALPGDLANAAALRNVFLNGNRLSGGFPQAILGLPGLVRLALDGNDLSGPIPAALANLTRLRALLLENNRFSGEIPDLKQQLQQFNVSFNQLNGSIPAALRSQPRSAFLGTGLCGGPLGPCPGEVSPSPAPAGQTPSPTPVPSGSGGGSGSNGGSNGGNGGGSGHKSKKLSGGAIAGIAIGSALGAALLLFLLVCLCRRSWGTKTRSLEMPPPSSTPAVAAAGRKPPEMTSGAAVAPLTTIGHPNAPIGQSTSGKKLVFFGSAAAVAPFDLEDLLRASAEVLGKGAFGTTYKAVLESGATVAVKRLKDVTLTEPEFRDRISEIGELQHEFIVPLRAYYYSKDEKLLVYDFMPMGSLSAVLHGEIFVFLNYLSQVSGSPFHNIGCLLFFGLRMFKVIDYLIILGNRSSGRTPLNWELRSNIALAAARGVEYIHSTSSTASHGNIKSANVLLGKSYRARVSDNGLATLVGQSSSPSRTTGYRAPEVIDSRRVSQKADVYSFGVLLLELLTGKAPSQAALNDEGVDLPRWVQSVNRSEWASEVFDMELTRNQNGEEQMAQLLQLSIDCVAQVPEARPSMAHVVRRIEEIKKSSTASNVEEGDDQSSKAESEVPTNPFA</sequence>
<evidence type="ECO:0000256" key="4">
    <source>
        <dbReference type="ARBA" id="ARBA00022692"/>
    </source>
</evidence>
<dbReference type="PROSITE" id="PS00107">
    <property type="entry name" value="PROTEIN_KINASE_ATP"/>
    <property type="match status" value="1"/>
</dbReference>
<dbReference type="InterPro" id="IPR013210">
    <property type="entry name" value="LRR_N_plant-typ"/>
</dbReference>
<comment type="caution">
    <text evidence="17">The sequence shown here is derived from an EMBL/GenBank/DDBJ whole genome shotgun (WGS) entry which is preliminary data.</text>
</comment>
<evidence type="ECO:0000313" key="18">
    <source>
        <dbReference type="Proteomes" id="UP000636709"/>
    </source>
</evidence>
<dbReference type="AlphaFoldDB" id="A0A835EB27"/>
<evidence type="ECO:0000256" key="8">
    <source>
        <dbReference type="ARBA" id="ARBA00022840"/>
    </source>
</evidence>
<dbReference type="GO" id="GO:0005886">
    <property type="term" value="C:plasma membrane"/>
    <property type="evidence" value="ECO:0007669"/>
    <property type="project" value="UniProtKB-SubCell"/>
</dbReference>
<keyword evidence="18" id="KW-1185">Reference proteome</keyword>
<evidence type="ECO:0000256" key="6">
    <source>
        <dbReference type="ARBA" id="ARBA00022737"/>
    </source>
</evidence>
<accession>A0A835EB27</accession>
<evidence type="ECO:0000256" key="13">
    <source>
        <dbReference type="SAM" id="MobiDB-lite"/>
    </source>
</evidence>
<dbReference type="GO" id="GO:0004672">
    <property type="term" value="F:protein kinase activity"/>
    <property type="evidence" value="ECO:0007669"/>
    <property type="project" value="InterPro"/>
</dbReference>
<evidence type="ECO:0000256" key="11">
    <source>
        <dbReference type="ARBA" id="ARBA00023180"/>
    </source>
</evidence>
<evidence type="ECO:0000259" key="16">
    <source>
        <dbReference type="PROSITE" id="PS50011"/>
    </source>
</evidence>
<organism evidence="17 18">
    <name type="scientific">Digitaria exilis</name>
    <dbReference type="NCBI Taxonomy" id="1010633"/>
    <lineage>
        <taxon>Eukaryota</taxon>
        <taxon>Viridiplantae</taxon>
        <taxon>Streptophyta</taxon>
        <taxon>Embryophyta</taxon>
        <taxon>Tracheophyta</taxon>
        <taxon>Spermatophyta</taxon>
        <taxon>Magnoliopsida</taxon>
        <taxon>Liliopsida</taxon>
        <taxon>Poales</taxon>
        <taxon>Poaceae</taxon>
        <taxon>PACMAD clade</taxon>
        <taxon>Panicoideae</taxon>
        <taxon>Panicodae</taxon>
        <taxon>Paniceae</taxon>
        <taxon>Anthephorinae</taxon>
        <taxon>Digitaria</taxon>
    </lineage>
</organism>